<dbReference type="GO" id="GO:0000981">
    <property type="term" value="F:DNA-binding transcription factor activity, RNA polymerase II-specific"/>
    <property type="evidence" value="ECO:0007669"/>
    <property type="project" value="InterPro"/>
</dbReference>
<dbReference type="InterPro" id="IPR053175">
    <property type="entry name" value="DHMBA_Reg_Transcription_Factor"/>
</dbReference>
<protein>
    <submittedName>
        <fullName evidence="3">C6 zinc finger protein</fullName>
    </submittedName>
</protein>
<gene>
    <name evidence="3" type="ORF">EDB81DRAFT_675982</name>
</gene>
<evidence type="ECO:0000313" key="4">
    <source>
        <dbReference type="Proteomes" id="UP000738349"/>
    </source>
</evidence>
<evidence type="ECO:0000259" key="2">
    <source>
        <dbReference type="PROSITE" id="PS50048"/>
    </source>
</evidence>
<reference evidence="3" key="1">
    <citation type="journal article" date="2021" name="Nat. Commun.">
        <title>Genetic determinants of endophytism in the Arabidopsis root mycobiome.</title>
        <authorList>
            <person name="Mesny F."/>
            <person name="Miyauchi S."/>
            <person name="Thiergart T."/>
            <person name="Pickel B."/>
            <person name="Atanasova L."/>
            <person name="Karlsson M."/>
            <person name="Huettel B."/>
            <person name="Barry K.W."/>
            <person name="Haridas S."/>
            <person name="Chen C."/>
            <person name="Bauer D."/>
            <person name="Andreopoulos W."/>
            <person name="Pangilinan J."/>
            <person name="LaButti K."/>
            <person name="Riley R."/>
            <person name="Lipzen A."/>
            <person name="Clum A."/>
            <person name="Drula E."/>
            <person name="Henrissat B."/>
            <person name="Kohler A."/>
            <person name="Grigoriev I.V."/>
            <person name="Martin F.M."/>
            <person name="Hacquard S."/>
        </authorList>
    </citation>
    <scope>NUCLEOTIDE SEQUENCE</scope>
    <source>
        <strain evidence="3">MPI-CAGE-AT-0147</strain>
    </source>
</reference>
<dbReference type="Proteomes" id="UP000738349">
    <property type="component" value="Unassembled WGS sequence"/>
</dbReference>
<evidence type="ECO:0000256" key="1">
    <source>
        <dbReference type="ARBA" id="ARBA00023242"/>
    </source>
</evidence>
<dbReference type="EMBL" id="JAGMUV010000001">
    <property type="protein sequence ID" value="KAH7176944.1"/>
    <property type="molecule type" value="Genomic_DNA"/>
</dbReference>
<dbReference type="InterPro" id="IPR036864">
    <property type="entry name" value="Zn2-C6_fun-type_DNA-bd_sf"/>
</dbReference>
<dbReference type="PANTHER" id="PTHR38791">
    <property type="entry name" value="ZN(II)2CYS6 TRANSCRIPTION FACTOR (EUROFUNG)-RELATED-RELATED"/>
    <property type="match status" value="1"/>
</dbReference>
<accession>A0A9P9FVD8</accession>
<dbReference type="InterPro" id="IPR001138">
    <property type="entry name" value="Zn2Cys6_DnaBD"/>
</dbReference>
<proteinExistence type="predicted"/>
<keyword evidence="4" id="KW-1185">Reference proteome</keyword>
<keyword evidence="1" id="KW-0539">Nucleus</keyword>
<dbReference type="SMART" id="SM00066">
    <property type="entry name" value="GAL4"/>
    <property type="match status" value="1"/>
</dbReference>
<dbReference type="GO" id="GO:0008270">
    <property type="term" value="F:zinc ion binding"/>
    <property type="evidence" value="ECO:0007669"/>
    <property type="project" value="InterPro"/>
</dbReference>
<name>A0A9P9FVD8_9HYPO</name>
<sequence length="532" mass="59463">MVYRGKPSRGCDTCRKSHKKCDEKRPECSRCVKLQRTCAGYRDLSGLMFCDETSKTQQKIRRRHTSAQGSQCTLAPDITFTVIPTGDSLFTWRTPKISTYSMSPSMLDFAICHFYHANLNNLSDKDPVHKLHTLLPALYAQSRPGSALSLATEAISYAASSRLAREAKLLSRKRYVQAINALKEAIQDPEEVSSDHTLYSILLLSGYETTVWGSGETPAWGAHVDGAAAVMKLRTENKLHTSVSRSLFFFIKKSVVISHMQISRPVDKTFTELDVTTLWHDSLEDQLISIVAAIPQLQHTGMDLFTQPESTSKSDISEFMASARILHRDLSDWAIKAIDRWSYSTATNASHASGTEFSPSEIHRYPDFYIARVWNFYRVSRLIILSLLIRATSWWLHVLSETVPDGFDVAKFKARSLCLVDEICASVPFLLGQDLSKMKLPATNSWETGQHSSSSKSVLPKSTSLTGVGSFSLMWPLHVACSASSVPTAQREWMRAQLQVIAERGESRAHSVRAMESQTLLGGTENFQFDCV</sequence>
<feature type="domain" description="Zn(2)-C6 fungal-type" evidence="2">
    <location>
        <begin position="10"/>
        <end position="38"/>
    </location>
</feature>
<dbReference type="Pfam" id="PF00172">
    <property type="entry name" value="Zn_clus"/>
    <property type="match status" value="1"/>
</dbReference>
<dbReference type="PROSITE" id="PS00463">
    <property type="entry name" value="ZN2_CY6_FUNGAL_1"/>
    <property type="match status" value="1"/>
</dbReference>
<dbReference type="Gene3D" id="4.10.240.10">
    <property type="entry name" value="Zn(2)-C6 fungal-type DNA-binding domain"/>
    <property type="match status" value="1"/>
</dbReference>
<evidence type="ECO:0000313" key="3">
    <source>
        <dbReference type="EMBL" id="KAH7176944.1"/>
    </source>
</evidence>
<dbReference type="PROSITE" id="PS50048">
    <property type="entry name" value="ZN2_CY6_FUNGAL_2"/>
    <property type="match status" value="1"/>
</dbReference>
<dbReference type="CDD" id="cd00067">
    <property type="entry name" value="GAL4"/>
    <property type="match status" value="1"/>
</dbReference>
<comment type="caution">
    <text evidence="3">The sequence shown here is derived from an EMBL/GenBank/DDBJ whole genome shotgun (WGS) entry which is preliminary data.</text>
</comment>
<dbReference type="OrthoDB" id="4220372at2759"/>
<dbReference type="SUPFAM" id="SSF57701">
    <property type="entry name" value="Zn2/Cys6 DNA-binding domain"/>
    <property type="match status" value="1"/>
</dbReference>
<dbReference type="AlphaFoldDB" id="A0A9P9FVD8"/>
<organism evidence="3 4">
    <name type="scientific">Dactylonectria macrodidyma</name>
    <dbReference type="NCBI Taxonomy" id="307937"/>
    <lineage>
        <taxon>Eukaryota</taxon>
        <taxon>Fungi</taxon>
        <taxon>Dikarya</taxon>
        <taxon>Ascomycota</taxon>
        <taxon>Pezizomycotina</taxon>
        <taxon>Sordariomycetes</taxon>
        <taxon>Hypocreomycetidae</taxon>
        <taxon>Hypocreales</taxon>
        <taxon>Nectriaceae</taxon>
        <taxon>Dactylonectria</taxon>
    </lineage>
</organism>